<accession>A0A511M4H4</accession>
<dbReference type="Pfam" id="PF00561">
    <property type="entry name" value="Abhydrolase_1"/>
    <property type="match status" value="1"/>
</dbReference>
<dbReference type="Gene3D" id="3.40.50.1820">
    <property type="entry name" value="alpha/beta hydrolase"/>
    <property type="match status" value="1"/>
</dbReference>
<dbReference type="GO" id="GO:0046503">
    <property type="term" value="P:glycerolipid catabolic process"/>
    <property type="evidence" value="ECO:0007669"/>
    <property type="project" value="TreeGrafter"/>
</dbReference>
<dbReference type="GO" id="GO:0004806">
    <property type="term" value="F:triacylglycerol lipase activity"/>
    <property type="evidence" value="ECO:0007669"/>
    <property type="project" value="TreeGrafter"/>
</dbReference>
<dbReference type="Proteomes" id="UP000321424">
    <property type="component" value="Unassembled WGS sequence"/>
</dbReference>
<dbReference type="InterPro" id="IPR000073">
    <property type="entry name" value="AB_hydrolase_1"/>
</dbReference>
<keyword evidence="2" id="KW-0378">Hydrolase</keyword>
<dbReference type="EMBL" id="BJXA01000001">
    <property type="protein sequence ID" value="GEM35540.1"/>
    <property type="molecule type" value="Genomic_DNA"/>
</dbReference>
<comment type="caution">
    <text evidence="2">The sequence shown here is derived from an EMBL/GenBank/DDBJ whole genome shotgun (WGS) entry which is preliminary data.</text>
</comment>
<evidence type="ECO:0000259" key="1">
    <source>
        <dbReference type="Pfam" id="PF00561"/>
    </source>
</evidence>
<sequence length="301" mass="31964">MEDEITEDKVLNVGPSEIDITYERFGDTNFPPVLLIMGGGAQLIHWPDEFCAALVDRGVQVIRFDSRDAGRSSHMSGAPVVDMPAALAGDLTTASYDLSDLAADTVGLLDALGFDSAHLVGLSMGGMIAQTIAIEYPDRVRSLTSISSRTGAPGVGDADFGAIGPLGPEPHDRQSYLEWQVRFSRATASPGFAFDEAAVAATAGRAYDRGRDHEAMMRQFVAVLASGDRTAQLNSLRVPTLVLHGADDLMCDVSGGRATAAATPGAKLVIFDGMGHHLPRELWPTFADRITELVHLGETIA</sequence>
<protein>
    <submittedName>
        <fullName evidence="2">Alpha/beta hydrolase</fullName>
    </submittedName>
</protein>
<dbReference type="PANTHER" id="PTHR43433:SF5">
    <property type="entry name" value="AB HYDROLASE-1 DOMAIN-CONTAINING PROTEIN"/>
    <property type="match status" value="1"/>
</dbReference>
<dbReference type="SUPFAM" id="SSF53474">
    <property type="entry name" value="alpha/beta-Hydrolases"/>
    <property type="match status" value="1"/>
</dbReference>
<proteinExistence type="predicted"/>
<organism evidence="2 3">
    <name type="scientific">Nocardia ninae NBRC 108245</name>
    <dbReference type="NCBI Taxonomy" id="1210091"/>
    <lineage>
        <taxon>Bacteria</taxon>
        <taxon>Bacillati</taxon>
        <taxon>Actinomycetota</taxon>
        <taxon>Actinomycetes</taxon>
        <taxon>Mycobacteriales</taxon>
        <taxon>Nocardiaceae</taxon>
        <taxon>Nocardia</taxon>
    </lineage>
</organism>
<dbReference type="PANTHER" id="PTHR43433">
    <property type="entry name" value="HYDROLASE, ALPHA/BETA FOLD FAMILY PROTEIN"/>
    <property type="match status" value="1"/>
</dbReference>
<evidence type="ECO:0000313" key="2">
    <source>
        <dbReference type="EMBL" id="GEM35540.1"/>
    </source>
</evidence>
<name>A0A511M4H4_9NOCA</name>
<dbReference type="InterPro" id="IPR029058">
    <property type="entry name" value="AB_hydrolase_fold"/>
</dbReference>
<keyword evidence="3" id="KW-1185">Reference proteome</keyword>
<dbReference type="OrthoDB" id="8957634at2"/>
<dbReference type="InterPro" id="IPR050471">
    <property type="entry name" value="AB_hydrolase"/>
</dbReference>
<reference evidence="2 3" key="1">
    <citation type="submission" date="2019-07" db="EMBL/GenBank/DDBJ databases">
        <title>Whole genome shotgun sequence of Nocardia ninae NBRC 108245.</title>
        <authorList>
            <person name="Hosoyama A."/>
            <person name="Uohara A."/>
            <person name="Ohji S."/>
            <person name="Ichikawa N."/>
        </authorList>
    </citation>
    <scope>NUCLEOTIDE SEQUENCE [LARGE SCALE GENOMIC DNA]</scope>
    <source>
        <strain evidence="2 3">NBRC 108245</strain>
    </source>
</reference>
<feature type="domain" description="AB hydrolase-1" evidence="1">
    <location>
        <begin position="31"/>
        <end position="277"/>
    </location>
</feature>
<evidence type="ECO:0000313" key="3">
    <source>
        <dbReference type="Proteomes" id="UP000321424"/>
    </source>
</evidence>
<dbReference type="AlphaFoldDB" id="A0A511M4H4"/>
<dbReference type="RefSeq" id="WP_147127911.1">
    <property type="nucleotide sequence ID" value="NZ_BJXA01000001.1"/>
</dbReference>
<gene>
    <name evidence="2" type="ORF">NN4_00590</name>
</gene>